<evidence type="ECO:0000256" key="1">
    <source>
        <dbReference type="SAM" id="MobiDB-lite"/>
    </source>
</evidence>
<proteinExistence type="predicted"/>
<sequence length="277" mass="31130">MDCTISAVAGQPAVAQRVAGSIHARSNFLYNLQIVVTGLGVIIQPHVILWYKPVNEQKDHLIVSSHCCPWLSEIPETLQVRCQHFGGRRLVSISSDGKQSLPPMDTRNTKGLLGVRNLRVVGESRKWKDWKGVFNYPKNSPCLTSGGVSLLPYTGHNHRFRVTTKKPKKLSNTLPDPGIEPETPLHPVPPCFAQSHFRPFDQRGSSSKCVGKKHYIVAFLLCYEPLNEQSDHLMVRNRRSSWTRNTRGVTMWESHASARMGRLNRSDTTASQKTDVK</sequence>
<accession>A0A2H1WA24</accession>
<name>A0A2H1WA24_SPOFR</name>
<dbReference type="AlphaFoldDB" id="A0A2H1WA24"/>
<dbReference type="EMBL" id="ODYU01007220">
    <property type="protein sequence ID" value="SOQ49806.1"/>
    <property type="molecule type" value="Genomic_DNA"/>
</dbReference>
<reference evidence="2" key="1">
    <citation type="submission" date="2016-07" db="EMBL/GenBank/DDBJ databases">
        <authorList>
            <person name="Bretaudeau A."/>
        </authorList>
    </citation>
    <scope>NUCLEOTIDE SEQUENCE</scope>
    <source>
        <strain evidence="2">Rice</strain>
        <tissue evidence="2">Whole body</tissue>
    </source>
</reference>
<organism evidence="2">
    <name type="scientific">Spodoptera frugiperda</name>
    <name type="common">Fall armyworm</name>
    <dbReference type="NCBI Taxonomy" id="7108"/>
    <lineage>
        <taxon>Eukaryota</taxon>
        <taxon>Metazoa</taxon>
        <taxon>Ecdysozoa</taxon>
        <taxon>Arthropoda</taxon>
        <taxon>Hexapoda</taxon>
        <taxon>Insecta</taxon>
        <taxon>Pterygota</taxon>
        <taxon>Neoptera</taxon>
        <taxon>Endopterygota</taxon>
        <taxon>Lepidoptera</taxon>
        <taxon>Glossata</taxon>
        <taxon>Ditrysia</taxon>
        <taxon>Noctuoidea</taxon>
        <taxon>Noctuidae</taxon>
        <taxon>Amphipyrinae</taxon>
        <taxon>Spodoptera</taxon>
    </lineage>
</organism>
<protein>
    <submittedName>
        <fullName evidence="2">SFRICE_018886</fullName>
    </submittedName>
</protein>
<evidence type="ECO:0000313" key="2">
    <source>
        <dbReference type="EMBL" id="SOQ49806.1"/>
    </source>
</evidence>
<feature type="region of interest" description="Disordered" evidence="1">
    <location>
        <begin position="253"/>
        <end position="277"/>
    </location>
</feature>
<gene>
    <name evidence="2" type="ORF">SFRICE_018886</name>
</gene>
<feature type="compositionally biased region" description="Polar residues" evidence="1">
    <location>
        <begin position="266"/>
        <end position="277"/>
    </location>
</feature>